<proteinExistence type="predicted"/>
<dbReference type="AlphaFoldDB" id="X1V974"/>
<protein>
    <submittedName>
        <fullName evidence="1">Uncharacterized protein</fullName>
    </submittedName>
</protein>
<organism evidence="1">
    <name type="scientific">marine sediment metagenome</name>
    <dbReference type="NCBI Taxonomy" id="412755"/>
    <lineage>
        <taxon>unclassified sequences</taxon>
        <taxon>metagenomes</taxon>
        <taxon>ecological metagenomes</taxon>
    </lineage>
</organism>
<dbReference type="EMBL" id="BARW01033413">
    <property type="protein sequence ID" value="GAJ09491.1"/>
    <property type="molecule type" value="Genomic_DNA"/>
</dbReference>
<sequence>MIRMHDYLFVKEVIPDEIEQDSILNILTNNVTAYTHGFHKYPSKFIPHIPQWAINKYLTGQKSKTILDPFC</sequence>
<reference evidence="1" key="1">
    <citation type="journal article" date="2014" name="Front. Microbiol.">
        <title>High frequency of phylogenetically diverse reductive dehalogenase-homologous genes in deep subseafloor sedimentary metagenomes.</title>
        <authorList>
            <person name="Kawai M."/>
            <person name="Futagami T."/>
            <person name="Toyoda A."/>
            <person name="Takaki Y."/>
            <person name="Nishi S."/>
            <person name="Hori S."/>
            <person name="Arai W."/>
            <person name="Tsubouchi T."/>
            <person name="Morono Y."/>
            <person name="Uchiyama I."/>
            <person name="Ito T."/>
            <person name="Fujiyama A."/>
            <person name="Inagaki F."/>
            <person name="Takami H."/>
        </authorList>
    </citation>
    <scope>NUCLEOTIDE SEQUENCE</scope>
    <source>
        <strain evidence="1">Expedition CK06-06</strain>
    </source>
</reference>
<comment type="caution">
    <text evidence="1">The sequence shown here is derived from an EMBL/GenBank/DDBJ whole genome shotgun (WGS) entry which is preliminary data.</text>
</comment>
<accession>X1V974</accession>
<name>X1V974_9ZZZZ</name>
<gene>
    <name evidence="1" type="ORF">S12H4_52633</name>
</gene>
<evidence type="ECO:0000313" key="1">
    <source>
        <dbReference type="EMBL" id="GAJ09491.1"/>
    </source>
</evidence>